<name>A0A1I7YVC2_9BILA</name>
<evidence type="ECO:0000259" key="4">
    <source>
        <dbReference type="PROSITE" id="PS51729"/>
    </source>
</evidence>
<dbReference type="SUPFAM" id="SSF55729">
    <property type="entry name" value="Acyl-CoA N-acyltransferases (Nat)"/>
    <property type="match status" value="1"/>
</dbReference>
<dbReference type="AlphaFoldDB" id="A0A1I7YVC2"/>
<accession>A0A1I7YVC2</accession>
<dbReference type="Gene3D" id="3.40.630.30">
    <property type="match status" value="1"/>
</dbReference>
<protein>
    <recommendedName>
        <fullName evidence="2">Protein NATD1</fullName>
    </recommendedName>
    <alternativeName>
        <fullName evidence="3">N-acetyltransferase domain-containing protein 1</fullName>
    </alternativeName>
</protein>
<dbReference type="Proteomes" id="UP000095287">
    <property type="component" value="Unplaced"/>
</dbReference>
<dbReference type="InterPro" id="IPR031165">
    <property type="entry name" value="GNAT_YJDJ"/>
</dbReference>
<keyword evidence="5" id="KW-1185">Reference proteome</keyword>
<evidence type="ECO:0000313" key="5">
    <source>
        <dbReference type="Proteomes" id="UP000095287"/>
    </source>
</evidence>
<reference evidence="6" key="1">
    <citation type="submission" date="2016-11" db="UniProtKB">
        <authorList>
            <consortium name="WormBaseParasite"/>
        </authorList>
    </citation>
    <scope>IDENTIFICATION</scope>
</reference>
<evidence type="ECO:0000256" key="1">
    <source>
        <dbReference type="ARBA" id="ARBA00006233"/>
    </source>
</evidence>
<dbReference type="WBParaSite" id="L893_g20120.t2">
    <property type="protein sequence ID" value="L893_g20120.t2"/>
    <property type="gene ID" value="L893_g20120"/>
</dbReference>
<dbReference type="PANTHER" id="PTHR31435">
    <property type="entry name" value="PROTEIN NATD1"/>
    <property type="match status" value="1"/>
</dbReference>
<organism evidence="5 6">
    <name type="scientific">Steinernema glaseri</name>
    <dbReference type="NCBI Taxonomy" id="37863"/>
    <lineage>
        <taxon>Eukaryota</taxon>
        <taxon>Metazoa</taxon>
        <taxon>Ecdysozoa</taxon>
        <taxon>Nematoda</taxon>
        <taxon>Chromadorea</taxon>
        <taxon>Rhabditida</taxon>
        <taxon>Tylenchina</taxon>
        <taxon>Panagrolaimomorpha</taxon>
        <taxon>Strongyloidoidea</taxon>
        <taxon>Steinernematidae</taxon>
        <taxon>Steinernema</taxon>
    </lineage>
</organism>
<comment type="similarity">
    <text evidence="1">Belongs to the NATD1 family.</text>
</comment>
<evidence type="ECO:0000256" key="3">
    <source>
        <dbReference type="ARBA" id="ARBA00031876"/>
    </source>
</evidence>
<feature type="domain" description="N-acetyltransferase" evidence="4">
    <location>
        <begin position="23"/>
        <end position="111"/>
    </location>
</feature>
<evidence type="ECO:0000313" key="6">
    <source>
        <dbReference type="WBParaSite" id="L893_g20120.t2"/>
    </source>
</evidence>
<dbReference type="InterPro" id="IPR016181">
    <property type="entry name" value="Acyl_CoA_acyltransferase"/>
</dbReference>
<sequence length="117" mass="13594">MALRVEHSKKALEFFIRMSNEGKHFSVLSIFCSVLDNTRSILQYRKHPDNVMDIYHTEVPVEHQGKGIAKVLVNEAFQYAAENNMKILPTCTYVDRFARKFANDEQKRIVLPLDSHL</sequence>
<dbReference type="PROSITE" id="PS51729">
    <property type="entry name" value="GNAT_YJDJ"/>
    <property type="match status" value="1"/>
</dbReference>
<dbReference type="CDD" id="cd04301">
    <property type="entry name" value="NAT_SF"/>
    <property type="match status" value="1"/>
</dbReference>
<evidence type="ECO:0000256" key="2">
    <source>
        <dbReference type="ARBA" id="ARBA00020243"/>
    </source>
</evidence>
<dbReference type="Pfam" id="PF14542">
    <property type="entry name" value="Acetyltransf_CG"/>
    <property type="match status" value="1"/>
</dbReference>
<dbReference type="PANTHER" id="PTHR31435:SF9">
    <property type="entry name" value="PROTEIN NATD1"/>
    <property type="match status" value="1"/>
</dbReference>
<proteinExistence type="inferred from homology"/>
<dbReference type="InterPro" id="IPR045057">
    <property type="entry name" value="Gcn5-rel_NAT"/>
</dbReference>